<protein>
    <submittedName>
        <fullName evidence="1">Zn(2)-C6 fungal-type domain-containing protein</fullName>
    </submittedName>
</protein>
<gene>
    <name evidence="1" type="primary">G4MPR7</name>
</gene>
<proteinExistence type="predicted"/>
<dbReference type="AlphaFoldDB" id="A0A5K1JZ84"/>
<dbReference type="EMBL" id="LR726337">
    <property type="protein sequence ID" value="VWO97475.1"/>
    <property type="molecule type" value="Genomic_DNA"/>
</dbReference>
<evidence type="ECO:0000313" key="1">
    <source>
        <dbReference type="EMBL" id="VWO97475.1"/>
    </source>
</evidence>
<name>A0A5K1JZ84_9APHY</name>
<reference evidence="1" key="1">
    <citation type="submission" date="2019-10" db="EMBL/GenBank/DDBJ databases">
        <authorList>
            <person name="Nor Muhammad N."/>
        </authorList>
    </citation>
    <scope>NUCLEOTIDE SEQUENCE</scope>
</reference>
<organism evidence="1">
    <name type="scientific">Ganoderma boninense</name>
    <dbReference type="NCBI Taxonomy" id="34458"/>
    <lineage>
        <taxon>Eukaryota</taxon>
        <taxon>Fungi</taxon>
        <taxon>Dikarya</taxon>
        <taxon>Basidiomycota</taxon>
        <taxon>Agaricomycotina</taxon>
        <taxon>Agaricomycetes</taxon>
        <taxon>Polyporales</taxon>
        <taxon>Polyporaceae</taxon>
        <taxon>Ganoderma</taxon>
    </lineage>
</organism>
<accession>A0A5K1JZ84</accession>
<sequence length="161" mass="17586">MTQSHSVLFATRATITVWGQVPDQQYTYVKAMTGVVRACATSQLFLCATDNTSTIAAPVESFTQFVKLNGPAITMCNEHGGVCVLFKDENTLRDFAKSVADVAPVIGQVLDPEEDGIATERSDSPYMSDSLLSKLSDSFLDNFSDIEADEERGLGWEFIDN</sequence>